<protein>
    <recommendedName>
        <fullName evidence="1">NmrA-like domain-containing protein</fullName>
    </recommendedName>
</protein>
<evidence type="ECO:0000259" key="1">
    <source>
        <dbReference type="Pfam" id="PF05368"/>
    </source>
</evidence>
<dbReference type="PANTHER" id="PTHR43162:SF1">
    <property type="entry name" value="PRESTALK A DIFFERENTIATION PROTEIN A"/>
    <property type="match status" value="1"/>
</dbReference>
<feature type="domain" description="NmrA-like" evidence="1">
    <location>
        <begin position="9"/>
        <end position="278"/>
    </location>
</feature>
<dbReference type="Gene3D" id="3.40.50.720">
    <property type="entry name" value="NAD(P)-binding Rossmann-like Domain"/>
    <property type="match status" value="1"/>
</dbReference>
<dbReference type="OrthoDB" id="413314at2759"/>
<dbReference type="Proteomes" id="UP000663832">
    <property type="component" value="Unassembled WGS sequence"/>
</dbReference>
<accession>A0A813MZ15</accession>
<dbReference type="AlphaFoldDB" id="A0A813MZ15"/>
<reference evidence="2" key="1">
    <citation type="submission" date="2021-02" db="EMBL/GenBank/DDBJ databases">
        <authorList>
            <person name="Nowell W R."/>
        </authorList>
    </citation>
    <scope>NUCLEOTIDE SEQUENCE</scope>
</reference>
<sequence>MSSSSAPCILVIGATGNTGSSVVKYLSDLITLLPSTIDQPRHIIALTRNAKKPTAIELSKLDHVEVQELDLSSVDSSWLIAKNVVRVYVATPNQTSQFVDESQFLLVCKEAKTIQYLVKLSTNPHFIAVDHPIYYGRIHWALERMLEEKEFKEQVNWTILRANVFATGILSPSIEMWKKDKNKPMALLLDEHSPLALVHPADVGAVAAKLLSLTDPSPHFHKTYTISGPEDVTGKDIVSYVEEIVQKKIDVEYKNEKVFKTVMESDKYPDNVWKSMEKGHKKNLWTGQSRLANTKTSDEVVRLAAPHSTVKQTIQHALQGYLSF</sequence>
<dbReference type="PANTHER" id="PTHR43162">
    <property type="match status" value="1"/>
</dbReference>
<dbReference type="InterPro" id="IPR051604">
    <property type="entry name" value="Ergot_Alk_Oxidoreductase"/>
</dbReference>
<dbReference type="InterPro" id="IPR036291">
    <property type="entry name" value="NAD(P)-bd_dom_sf"/>
</dbReference>
<dbReference type="EMBL" id="CAJNOM010000001">
    <property type="protein sequence ID" value="CAF0730791.1"/>
    <property type="molecule type" value="Genomic_DNA"/>
</dbReference>
<gene>
    <name evidence="2" type="ORF">QVE165_LOCUS243</name>
</gene>
<organism evidence="2 3">
    <name type="scientific">Adineta steineri</name>
    <dbReference type="NCBI Taxonomy" id="433720"/>
    <lineage>
        <taxon>Eukaryota</taxon>
        <taxon>Metazoa</taxon>
        <taxon>Spiralia</taxon>
        <taxon>Gnathifera</taxon>
        <taxon>Rotifera</taxon>
        <taxon>Eurotatoria</taxon>
        <taxon>Bdelloidea</taxon>
        <taxon>Adinetida</taxon>
        <taxon>Adinetidae</taxon>
        <taxon>Adineta</taxon>
    </lineage>
</organism>
<proteinExistence type="predicted"/>
<name>A0A813MZ15_9BILA</name>
<dbReference type="InterPro" id="IPR008030">
    <property type="entry name" value="NmrA-like"/>
</dbReference>
<evidence type="ECO:0000313" key="2">
    <source>
        <dbReference type="EMBL" id="CAF0730791.1"/>
    </source>
</evidence>
<evidence type="ECO:0000313" key="3">
    <source>
        <dbReference type="Proteomes" id="UP000663832"/>
    </source>
</evidence>
<dbReference type="SUPFAM" id="SSF51735">
    <property type="entry name" value="NAD(P)-binding Rossmann-fold domains"/>
    <property type="match status" value="1"/>
</dbReference>
<comment type="caution">
    <text evidence="2">The sequence shown here is derived from an EMBL/GenBank/DDBJ whole genome shotgun (WGS) entry which is preliminary data.</text>
</comment>
<keyword evidence="3" id="KW-1185">Reference proteome</keyword>
<dbReference type="Pfam" id="PF05368">
    <property type="entry name" value="NmrA"/>
    <property type="match status" value="1"/>
</dbReference>
<dbReference type="Gene3D" id="3.90.25.10">
    <property type="entry name" value="UDP-galactose 4-epimerase, domain 1"/>
    <property type="match status" value="1"/>
</dbReference>